<dbReference type="EMBL" id="AWWV01012320">
    <property type="protein sequence ID" value="OMO67962.1"/>
    <property type="molecule type" value="Genomic_DNA"/>
</dbReference>
<name>A0A1R3HCA4_COCAP</name>
<protein>
    <submittedName>
        <fullName evidence="1">Uncharacterized protein</fullName>
    </submittedName>
</protein>
<dbReference type="AlphaFoldDB" id="A0A1R3HCA4"/>
<evidence type="ECO:0000313" key="2">
    <source>
        <dbReference type="Proteomes" id="UP000188268"/>
    </source>
</evidence>
<evidence type="ECO:0000313" key="1">
    <source>
        <dbReference type="EMBL" id="OMO67962.1"/>
    </source>
</evidence>
<sequence length="28" mass="3092">MAQGNLIYCRNLGSRVASLKKENKKGIV</sequence>
<dbReference type="Gramene" id="OMO67962">
    <property type="protein sequence ID" value="OMO67962"/>
    <property type="gene ID" value="CCACVL1_20170"/>
</dbReference>
<proteinExistence type="predicted"/>
<organism evidence="1 2">
    <name type="scientific">Corchorus capsularis</name>
    <name type="common">Jute</name>
    <dbReference type="NCBI Taxonomy" id="210143"/>
    <lineage>
        <taxon>Eukaryota</taxon>
        <taxon>Viridiplantae</taxon>
        <taxon>Streptophyta</taxon>
        <taxon>Embryophyta</taxon>
        <taxon>Tracheophyta</taxon>
        <taxon>Spermatophyta</taxon>
        <taxon>Magnoliopsida</taxon>
        <taxon>eudicotyledons</taxon>
        <taxon>Gunneridae</taxon>
        <taxon>Pentapetalae</taxon>
        <taxon>rosids</taxon>
        <taxon>malvids</taxon>
        <taxon>Malvales</taxon>
        <taxon>Malvaceae</taxon>
        <taxon>Grewioideae</taxon>
        <taxon>Apeibeae</taxon>
        <taxon>Corchorus</taxon>
    </lineage>
</organism>
<reference evidence="1 2" key="1">
    <citation type="submission" date="2013-09" db="EMBL/GenBank/DDBJ databases">
        <title>Corchorus capsularis genome sequencing.</title>
        <authorList>
            <person name="Alam M."/>
            <person name="Haque M.S."/>
            <person name="Islam M.S."/>
            <person name="Emdad E.M."/>
            <person name="Islam M.M."/>
            <person name="Ahmed B."/>
            <person name="Halim A."/>
            <person name="Hossen Q.M.M."/>
            <person name="Hossain M.Z."/>
            <person name="Ahmed R."/>
            <person name="Khan M.M."/>
            <person name="Islam R."/>
            <person name="Rashid M.M."/>
            <person name="Khan S.A."/>
            <person name="Rahman M.S."/>
            <person name="Alam M."/>
        </authorList>
    </citation>
    <scope>NUCLEOTIDE SEQUENCE [LARGE SCALE GENOMIC DNA]</scope>
    <source>
        <strain evidence="2">cv. CVL-1</strain>
        <tissue evidence="1">Whole seedling</tissue>
    </source>
</reference>
<accession>A0A1R3HCA4</accession>
<gene>
    <name evidence="1" type="ORF">CCACVL1_20170</name>
</gene>
<dbReference type="Proteomes" id="UP000188268">
    <property type="component" value="Unassembled WGS sequence"/>
</dbReference>
<keyword evidence="2" id="KW-1185">Reference proteome</keyword>
<comment type="caution">
    <text evidence="1">The sequence shown here is derived from an EMBL/GenBank/DDBJ whole genome shotgun (WGS) entry which is preliminary data.</text>
</comment>